<dbReference type="OrthoDB" id="38696at10239"/>
<evidence type="ECO:0000313" key="2">
    <source>
        <dbReference type="EMBL" id="AUV61917.1"/>
    </source>
</evidence>
<proteinExistence type="predicted"/>
<protein>
    <submittedName>
        <fullName evidence="2">Uncharacterized protein</fullName>
    </submittedName>
</protein>
<accession>A0A2K9VHY0</accession>
<gene>
    <name evidence="2" type="ORF">PsPhPollyC_gp43</name>
</gene>
<keyword evidence="3" id="KW-1185">Reference proteome</keyword>
<sequence length="64" mass="7376">MIRTNNYGFVAMGGGLSITNGVNREVRAMILEREAKDRERRKGYRKSRTIRPGAKGDTFKEYRP</sequence>
<evidence type="ECO:0000313" key="3">
    <source>
        <dbReference type="Proteomes" id="UP000241341"/>
    </source>
</evidence>
<feature type="region of interest" description="Disordered" evidence="1">
    <location>
        <begin position="35"/>
        <end position="64"/>
    </location>
</feature>
<organism evidence="2 3">
    <name type="scientific">Pseudomonas phage PollyC</name>
    <dbReference type="NCBI Taxonomy" id="2079290"/>
    <lineage>
        <taxon>Viruses</taxon>
        <taxon>Duplodnaviria</taxon>
        <taxon>Heunggongvirae</taxon>
        <taxon>Uroviricota</taxon>
        <taxon>Caudoviricetes</taxon>
        <taxon>Autographivirales</taxon>
        <taxon>Autonotataviridae</taxon>
        <taxon>Pollyceevirus</taxon>
        <taxon>Pollyceevirus pollyC</taxon>
    </lineage>
</organism>
<dbReference type="EMBL" id="MG775261">
    <property type="protein sequence ID" value="AUV61917.1"/>
    <property type="molecule type" value="Genomic_DNA"/>
</dbReference>
<evidence type="ECO:0000256" key="1">
    <source>
        <dbReference type="SAM" id="MobiDB-lite"/>
    </source>
</evidence>
<reference evidence="2 3" key="1">
    <citation type="submission" date="2018-01" db="EMBL/GenBank/DDBJ databases">
        <title>Pseudomonas phages infecting Pseudomonas sp. isolated from Prunus avium.</title>
        <authorList>
            <person name="Colberg O."/>
            <person name="Byth Carstens A."/>
        </authorList>
    </citation>
    <scope>NUCLEOTIDE SEQUENCE [LARGE SCALE GENOMIC DNA]</scope>
</reference>
<dbReference type="Proteomes" id="UP000241341">
    <property type="component" value="Segment"/>
</dbReference>
<name>A0A2K9VHY0_9CAUD</name>